<evidence type="ECO:0000313" key="1">
    <source>
        <dbReference type="EMBL" id="MEQ2282801.1"/>
    </source>
</evidence>
<organism evidence="1 2">
    <name type="scientific">Ameca splendens</name>
    <dbReference type="NCBI Taxonomy" id="208324"/>
    <lineage>
        <taxon>Eukaryota</taxon>
        <taxon>Metazoa</taxon>
        <taxon>Chordata</taxon>
        <taxon>Craniata</taxon>
        <taxon>Vertebrata</taxon>
        <taxon>Euteleostomi</taxon>
        <taxon>Actinopterygii</taxon>
        <taxon>Neopterygii</taxon>
        <taxon>Teleostei</taxon>
        <taxon>Neoteleostei</taxon>
        <taxon>Acanthomorphata</taxon>
        <taxon>Ovalentaria</taxon>
        <taxon>Atherinomorphae</taxon>
        <taxon>Cyprinodontiformes</taxon>
        <taxon>Goodeidae</taxon>
        <taxon>Ameca</taxon>
    </lineage>
</organism>
<gene>
    <name evidence="1" type="ORF">AMECASPLE_004485</name>
</gene>
<reference evidence="1 2" key="1">
    <citation type="submission" date="2021-06" db="EMBL/GenBank/DDBJ databases">
        <authorList>
            <person name="Palmer J.M."/>
        </authorList>
    </citation>
    <scope>NUCLEOTIDE SEQUENCE [LARGE SCALE GENOMIC DNA]</scope>
    <source>
        <strain evidence="1 2">AS_MEX2019</strain>
        <tissue evidence="1">Muscle</tissue>
    </source>
</reference>
<dbReference type="Proteomes" id="UP001469553">
    <property type="component" value="Unassembled WGS sequence"/>
</dbReference>
<keyword evidence="2" id="KW-1185">Reference proteome</keyword>
<dbReference type="EMBL" id="JAHRIP010009595">
    <property type="protein sequence ID" value="MEQ2282801.1"/>
    <property type="molecule type" value="Genomic_DNA"/>
</dbReference>
<name>A0ABV0XMV6_9TELE</name>
<proteinExistence type="predicted"/>
<protein>
    <submittedName>
        <fullName evidence="1">Uncharacterized protein</fullName>
    </submittedName>
</protein>
<sequence>MNQFLGISDCDLTLLWKKRRTDVVPSQIKGRSCHNGVCGRTKLQTRAGQQHVIKGFQLYFQRLSKKPNKALQIQTKSRSKNLQDRFCRNMEKLSTNTWVENGV</sequence>
<evidence type="ECO:0000313" key="2">
    <source>
        <dbReference type="Proteomes" id="UP001469553"/>
    </source>
</evidence>
<accession>A0ABV0XMV6</accession>
<comment type="caution">
    <text evidence="1">The sequence shown here is derived from an EMBL/GenBank/DDBJ whole genome shotgun (WGS) entry which is preliminary data.</text>
</comment>